<evidence type="ECO:0000313" key="2">
    <source>
        <dbReference type="Proteomes" id="UP000523795"/>
    </source>
</evidence>
<accession>A0ABX1JSV4</accession>
<dbReference type="EMBL" id="JAAZSR010000190">
    <property type="protein sequence ID" value="NKX51215.1"/>
    <property type="molecule type" value="Genomic_DNA"/>
</dbReference>
<evidence type="ECO:0000313" key="1">
    <source>
        <dbReference type="EMBL" id="NKX51215.1"/>
    </source>
</evidence>
<keyword evidence="2" id="KW-1185">Reference proteome</keyword>
<name>A0ABX1JSV4_9MICC</name>
<feature type="non-terminal residue" evidence="1">
    <location>
        <position position="1"/>
    </location>
</feature>
<comment type="caution">
    <text evidence="1">The sequence shown here is derived from an EMBL/GenBank/DDBJ whole genome shotgun (WGS) entry which is preliminary data.</text>
</comment>
<protein>
    <submittedName>
        <fullName evidence="1">Uncharacterized protein</fullName>
    </submittedName>
</protein>
<gene>
    <name evidence="1" type="ORF">HER39_11695</name>
</gene>
<proteinExistence type="predicted"/>
<organism evidence="1 2">
    <name type="scientific">Arthrobacter deserti</name>
    <dbReference type="NCBI Taxonomy" id="1742687"/>
    <lineage>
        <taxon>Bacteria</taxon>
        <taxon>Bacillati</taxon>
        <taxon>Actinomycetota</taxon>
        <taxon>Actinomycetes</taxon>
        <taxon>Micrococcales</taxon>
        <taxon>Micrococcaceae</taxon>
        <taxon>Arthrobacter</taxon>
    </lineage>
</organism>
<dbReference type="Proteomes" id="UP000523795">
    <property type="component" value="Unassembled WGS sequence"/>
</dbReference>
<reference evidence="1 2" key="1">
    <citation type="submission" date="2020-04" db="EMBL/GenBank/DDBJ databases">
        <authorList>
            <person name="Liu S."/>
        </authorList>
    </citation>
    <scope>NUCLEOTIDE SEQUENCE [LARGE SCALE GENOMIC DNA]</scope>
    <source>
        <strain evidence="1 2">CGMCC 1.15091</strain>
    </source>
</reference>
<sequence>LRPVAEDFLAAAGTGGLRYFKRRRLGSLQLPGGLPASAPAGLLRPLGRARRAARTGLKAGAVTVRSMAAAVGK</sequence>